<reference evidence="2" key="1">
    <citation type="submission" date="2018-12" db="EMBL/GenBank/DDBJ databases">
        <title>Bacillus chawlae sp. nov., Bacillus glennii sp. nov., and Bacillus saganii sp. nov. Isolated from the Vehicle Assembly Building at Kennedy Space Center where the Viking Spacecraft were Assembled.</title>
        <authorList>
            <person name="Seuylemezian A."/>
            <person name="Vaishampayan P."/>
        </authorList>
    </citation>
    <scope>NUCLEOTIDE SEQUENCE [LARGE SCALE GENOMIC DNA]</scope>
    <source>
        <strain evidence="2">DSM 13966</strain>
    </source>
</reference>
<organism evidence="1 2">
    <name type="scientific">Mesobacillus subterraneus</name>
    <dbReference type="NCBI Taxonomy" id="285983"/>
    <lineage>
        <taxon>Bacteria</taxon>
        <taxon>Bacillati</taxon>
        <taxon>Bacillota</taxon>
        <taxon>Bacilli</taxon>
        <taxon>Bacillales</taxon>
        <taxon>Bacillaceae</taxon>
        <taxon>Mesobacillus</taxon>
    </lineage>
</organism>
<dbReference type="InterPro" id="IPR027396">
    <property type="entry name" value="DsrEFH-like"/>
</dbReference>
<protein>
    <submittedName>
        <fullName evidence="1">Sulfur reductase DrsE</fullName>
    </submittedName>
</protein>
<evidence type="ECO:0000313" key="1">
    <source>
        <dbReference type="EMBL" id="RSD27253.1"/>
    </source>
</evidence>
<evidence type="ECO:0000313" key="2">
    <source>
        <dbReference type="Proteomes" id="UP000279911"/>
    </source>
</evidence>
<gene>
    <name evidence="1" type="ORF">EJA10_12015</name>
</gene>
<name>A0A427TSL8_9BACI</name>
<dbReference type="Proteomes" id="UP000279911">
    <property type="component" value="Unassembled WGS sequence"/>
</dbReference>
<dbReference type="EMBL" id="RSFW01000013">
    <property type="protein sequence ID" value="RSD27253.1"/>
    <property type="molecule type" value="Genomic_DNA"/>
</dbReference>
<accession>A0A427TSL8</accession>
<sequence length="115" mass="12901">MAKKKLVYFVSLSSNVPFVLKQALKNAEQENEVSIFFDLDGARVLDKRYLKVMERTHNMDLEKMMKQALAQGVQFFGCQMNVLIADGLELIEGAQLSGVATFLDTAYKADAVLSY</sequence>
<proteinExistence type="predicted"/>
<dbReference type="OrthoDB" id="2903505at2"/>
<dbReference type="SUPFAM" id="SSF75169">
    <property type="entry name" value="DsrEFH-like"/>
    <property type="match status" value="1"/>
</dbReference>
<dbReference type="STRING" id="285983.UB32_10595"/>
<dbReference type="AlphaFoldDB" id="A0A427TSL8"/>
<dbReference type="InterPro" id="IPR032836">
    <property type="entry name" value="DsrE2-like"/>
</dbReference>
<dbReference type="Pfam" id="PF13686">
    <property type="entry name" value="DrsE_2"/>
    <property type="match status" value="1"/>
</dbReference>
<comment type="caution">
    <text evidence="1">The sequence shown here is derived from an EMBL/GenBank/DDBJ whole genome shotgun (WGS) entry which is preliminary data.</text>
</comment>
<dbReference type="RefSeq" id="WP_125480243.1">
    <property type="nucleotide sequence ID" value="NZ_RSFW01000013.1"/>
</dbReference>
<dbReference type="Gene3D" id="3.40.1260.10">
    <property type="entry name" value="DsrEFH-like"/>
    <property type="match status" value="1"/>
</dbReference>